<dbReference type="WBParaSite" id="ACRNAN_scaffold9670.g6377.t1">
    <property type="protein sequence ID" value="ACRNAN_scaffold9670.g6377.t1"/>
    <property type="gene ID" value="ACRNAN_scaffold9670.g6377"/>
</dbReference>
<dbReference type="AlphaFoldDB" id="A0A914EMX1"/>
<accession>A0A914EMX1</accession>
<reference evidence="3" key="1">
    <citation type="submission" date="2022-11" db="UniProtKB">
        <authorList>
            <consortium name="WormBaseParasite"/>
        </authorList>
    </citation>
    <scope>IDENTIFICATION</scope>
</reference>
<keyword evidence="1" id="KW-0472">Membrane</keyword>
<evidence type="ECO:0000313" key="3">
    <source>
        <dbReference type="WBParaSite" id="ACRNAN_scaffold9670.g6377.t1"/>
    </source>
</evidence>
<feature type="transmembrane region" description="Helical" evidence="1">
    <location>
        <begin position="44"/>
        <end position="63"/>
    </location>
</feature>
<dbReference type="Proteomes" id="UP000887540">
    <property type="component" value="Unplaced"/>
</dbReference>
<proteinExistence type="predicted"/>
<sequence length="128" mass="14306">MRKSGYTAAKVRDVGRENIDLSYPAQKDLQFCAYETNHKTSTGLRCICSLVIVAVVISFLVFWNGQSRVYVSSSDKEHDQYNKNNGISYPTLSRFRFGSVLDNLGSGHLTCSATALVSTRAVVPFRFR</sequence>
<keyword evidence="2" id="KW-1185">Reference proteome</keyword>
<evidence type="ECO:0000256" key="1">
    <source>
        <dbReference type="SAM" id="Phobius"/>
    </source>
</evidence>
<keyword evidence="1" id="KW-0812">Transmembrane</keyword>
<name>A0A914EMX1_9BILA</name>
<evidence type="ECO:0000313" key="2">
    <source>
        <dbReference type="Proteomes" id="UP000887540"/>
    </source>
</evidence>
<keyword evidence="1" id="KW-1133">Transmembrane helix</keyword>
<organism evidence="2 3">
    <name type="scientific">Acrobeloides nanus</name>
    <dbReference type="NCBI Taxonomy" id="290746"/>
    <lineage>
        <taxon>Eukaryota</taxon>
        <taxon>Metazoa</taxon>
        <taxon>Ecdysozoa</taxon>
        <taxon>Nematoda</taxon>
        <taxon>Chromadorea</taxon>
        <taxon>Rhabditida</taxon>
        <taxon>Tylenchina</taxon>
        <taxon>Cephalobomorpha</taxon>
        <taxon>Cephaloboidea</taxon>
        <taxon>Cephalobidae</taxon>
        <taxon>Acrobeloides</taxon>
    </lineage>
</organism>
<protein>
    <submittedName>
        <fullName evidence="3">Uncharacterized protein</fullName>
    </submittedName>
</protein>